<dbReference type="GO" id="GO:0006515">
    <property type="term" value="P:protein quality control for misfolded or incompletely synthesized proteins"/>
    <property type="evidence" value="ECO:0007669"/>
    <property type="project" value="UniProtKB-UniRule"/>
</dbReference>
<evidence type="ECO:0000256" key="11">
    <source>
        <dbReference type="SAM" id="MobiDB-lite"/>
    </source>
</evidence>
<gene>
    <name evidence="8" type="primary">pth</name>
    <name evidence="12" type="ORF">SAMN05216508_11253</name>
</gene>
<evidence type="ECO:0000256" key="2">
    <source>
        <dbReference type="ARBA" id="ARBA00022555"/>
    </source>
</evidence>
<keyword evidence="8" id="KW-0963">Cytoplasm</keyword>
<comment type="similarity">
    <text evidence="5 8 10">Belongs to the PTH family.</text>
</comment>
<protein>
    <recommendedName>
        <fullName evidence="7 8">Peptidyl-tRNA hydrolase</fullName>
        <shortName evidence="8">Pth</shortName>
        <ecNumber evidence="1 8">3.1.1.29</ecNumber>
    </recommendedName>
</protein>
<feature type="site" description="Discriminates between blocked and unblocked aminoacyl-tRNA" evidence="8">
    <location>
        <position position="9"/>
    </location>
</feature>
<evidence type="ECO:0000256" key="8">
    <source>
        <dbReference type="HAMAP-Rule" id="MF_00083"/>
    </source>
</evidence>
<sequence length="216" mass="24306">MYIVVGLGNPGKKYENTRHNLGFIAIDQLAEALGVRVDRLKFKSLIGEGRIGTEKVILVKPQTYMNLSGDAVREIMDFYKLDPERLIVIYDDFDIPEGHLRIRKSGSAGTHNGMRSVVYQLKSDRFPRIRIGTGGSQKKEDLIRFVVGGFTKEEVPVLEDAVTKAVQAAECIIREDVESAMTKYNTKKQKKPRKKADRPPKPDTSDTAGKEEETHE</sequence>
<dbReference type="GO" id="GO:0004045">
    <property type="term" value="F:peptidyl-tRNA hydrolase activity"/>
    <property type="evidence" value="ECO:0007669"/>
    <property type="project" value="UniProtKB-UniRule"/>
</dbReference>
<dbReference type="InterPro" id="IPR036416">
    <property type="entry name" value="Pept_tRNA_hydro_sf"/>
</dbReference>
<dbReference type="InterPro" id="IPR018171">
    <property type="entry name" value="Pept_tRNA_hydro_CS"/>
</dbReference>
<keyword evidence="3 8" id="KW-0378">Hydrolase</keyword>
<feature type="binding site" evidence="8">
    <location>
        <position position="64"/>
    </location>
    <ligand>
        <name>tRNA</name>
        <dbReference type="ChEBI" id="CHEBI:17843"/>
    </ligand>
</feature>
<proteinExistence type="inferred from homology"/>
<dbReference type="CDD" id="cd00462">
    <property type="entry name" value="PTH"/>
    <property type="match status" value="1"/>
</dbReference>
<dbReference type="HAMAP" id="MF_00083">
    <property type="entry name" value="Pept_tRNA_hydro_bact"/>
    <property type="match status" value="1"/>
</dbReference>
<evidence type="ECO:0000313" key="13">
    <source>
        <dbReference type="Proteomes" id="UP000198817"/>
    </source>
</evidence>
<keyword evidence="4 8" id="KW-0694">RNA-binding</keyword>
<dbReference type="GO" id="GO:0000049">
    <property type="term" value="F:tRNA binding"/>
    <property type="evidence" value="ECO:0007669"/>
    <property type="project" value="UniProtKB-UniRule"/>
</dbReference>
<keyword evidence="2 8" id="KW-0820">tRNA-binding</keyword>
<feature type="binding site" evidence="8">
    <location>
        <position position="112"/>
    </location>
    <ligand>
        <name>tRNA</name>
        <dbReference type="ChEBI" id="CHEBI:17843"/>
    </ligand>
</feature>
<comment type="catalytic activity">
    <reaction evidence="6 8 9">
        <text>an N-acyl-L-alpha-aminoacyl-tRNA + H2O = an N-acyl-L-amino acid + a tRNA + H(+)</text>
        <dbReference type="Rhea" id="RHEA:54448"/>
        <dbReference type="Rhea" id="RHEA-COMP:10123"/>
        <dbReference type="Rhea" id="RHEA-COMP:13883"/>
        <dbReference type="ChEBI" id="CHEBI:15377"/>
        <dbReference type="ChEBI" id="CHEBI:15378"/>
        <dbReference type="ChEBI" id="CHEBI:59874"/>
        <dbReference type="ChEBI" id="CHEBI:78442"/>
        <dbReference type="ChEBI" id="CHEBI:138191"/>
        <dbReference type="EC" id="3.1.1.29"/>
    </reaction>
</comment>
<dbReference type="SUPFAM" id="SSF53178">
    <property type="entry name" value="Peptidyl-tRNA hydrolase-like"/>
    <property type="match status" value="1"/>
</dbReference>
<evidence type="ECO:0000256" key="10">
    <source>
        <dbReference type="RuleBase" id="RU004320"/>
    </source>
</evidence>
<keyword evidence="13" id="KW-1185">Reference proteome</keyword>
<dbReference type="EC" id="3.1.1.29" evidence="1 8"/>
<organism evidence="12 13">
    <name type="scientific">Eubacterium pyruvativorans</name>
    <dbReference type="NCBI Taxonomy" id="155865"/>
    <lineage>
        <taxon>Bacteria</taxon>
        <taxon>Bacillati</taxon>
        <taxon>Bacillota</taxon>
        <taxon>Clostridia</taxon>
        <taxon>Eubacteriales</taxon>
        <taxon>Eubacteriaceae</taxon>
        <taxon>Eubacterium</taxon>
    </lineage>
</organism>
<comment type="function">
    <text evidence="8">Hydrolyzes ribosome-free peptidyl-tRNAs (with 1 or more amino acids incorporated), which drop off the ribosome during protein synthesis, or as a result of ribosome stalling.</text>
</comment>
<dbReference type="STRING" id="155865.SAMN05216515_1136"/>
<dbReference type="AlphaFoldDB" id="A0A1I7H642"/>
<feature type="active site" description="Proton acceptor" evidence="8">
    <location>
        <position position="19"/>
    </location>
</feature>
<evidence type="ECO:0000313" key="12">
    <source>
        <dbReference type="EMBL" id="SFU56114.1"/>
    </source>
</evidence>
<dbReference type="GO" id="GO:0005737">
    <property type="term" value="C:cytoplasm"/>
    <property type="evidence" value="ECO:0007669"/>
    <property type="project" value="UniProtKB-SubCell"/>
</dbReference>
<dbReference type="OrthoDB" id="9800507at2"/>
<evidence type="ECO:0000256" key="3">
    <source>
        <dbReference type="ARBA" id="ARBA00022801"/>
    </source>
</evidence>
<dbReference type="EMBL" id="FPBT01000012">
    <property type="protein sequence ID" value="SFU56114.1"/>
    <property type="molecule type" value="Genomic_DNA"/>
</dbReference>
<feature type="site" description="Stabilizes the basic form of H active site to accept a proton" evidence="8">
    <location>
        <position position="91"/>
    </location>
</feature>
<feature type="region of interest" description="Disordered" evidence="11">
    <location>
        <begin position="181"/>
        <end position="216"/>
    </location>
</feature>
<dbReference type="FunFam" id="3.40.50.1470:FF:000001">
    <property type="entry name" value="Peptidyl-tRNA hydrolase"/>
    <property type="match status" value="1"/>
</dbReference>
<feature type="binding site" evidence="8">
    <location>
        <position position="14"/>
    </location>
    <ligand>
        <name>tRNA</name>
        <dbReference type="ChEBI" id="CHEBI:17843"/>
    </ligand>
</feature>
<comment type="subunit">
    <text evidence="8">Monomer.</text>
</comment>
<dbReference type="PANTHER" id="PTHR17224:SF1">
    <property type="entry name" value="PEPTIDYL-TRNA HYDROLASE"/>
    <property type="match status" value="1"/>
</dbReference>
<dbReference type="InterPro" id="IPR001328">
    <property type="entry name" value="Pept_tRNA_hydro"/>
</dbReference>
<dbReference type="NCBIfam" id="TIGR00447">
    <property type="entry name" value="pth"/>
    <property type="match status" value="1"/>
</dbReference>
<dbReference type="Pfam" id="PF01195">
    <property type="entry name" value="Pept_tRNA_hydro"/>
    <property type="match status" value="1"/>
</dbReference>
<dbReference type="PROSITE" id="PS01196">
    <property type="entry name" value="PEPT_TRNA_HYDROL_2"/>
    <property type="match status" value="1"/>
</dbReference>
<evidence type="ECO:0000256" key="1">
    <source>
        <dbReference type="ARBA" id="ARBA00013260"/>
    </source>
</evidence>
<comment type="subcellular location">
    <subcellularLocation>
        <location evidence="8">Cytoplasm</location>
    </subcellularLocation>
</comment>
<dbReference type="PROSITE" id="PS01195">
    <property type="entry name" value="PEPT_TRNA_HYDROL_1"/>
    <property type="match status" value="1"/>
</dbReference>
<reference evidence="12 13" key="1">
    <citation type="submission" date="2016-10" db="EMBL/GenBank/DDBJ databases">
        <authorList>
            <person name="de Groot N.N."/>
        </authorList>
    </citation>
    <scope>NUCLEOTIDE SEQUENCE [LARGE SCALE GENOMIC DNA]</scope>
    <source>
        <strain evidence="12 13">KHGC13</strain>
    </source>
</reference>
<evidence type="ECO:0000256" key="6">
    <source>
        <dbReference type="ARBA" id="ARBA00048707"/>
    </source>
</evidence>
<dbReference type="GeneID" id="78354576"/>
<dbReference type="PANTHER" id="PTHR17224">
    <property type="entry name" value="PEPTIDYL-TRNA HYDROLASE"/>
    <property type="match status" value="1"/>
</dbReference>
<feature type="compositionally biased region" description="Basic and acidic residues" evidence="11">
    <location>
        <begin position="197"/>
        <end position="216"/>
    </location>
</feature>
<dbReference type="Gene3D" id="3.40.50.1470">
    <property type="entry name" value="Peptidyl-tRNA hydrolase"/>
    <property type="match status" value="1"/>
</dbReference>
<evidence type="ECO:0000256" key="7">
    <source>
        <dbReference type="ARBA" id="ARBA00050038"/>
    </source>
</evidence>
<dbReference type="RefSeq" id="WP_090163415.1">
    <property type="nucleotide sequence ID" value="NZ_CACVNK010000006.1"/>
</dbReference>
<dbReference type="Proteomes" id="UP000198817">
    <property type="component" value="Unassembled WGS sequence"/>
</dbReference>
<feature type="compositionally biased region" description="Basic residues" evidence="11">
    <location>
        <begin position="185"/>
        <end position="196"/>
    </location>
</feature>
<evidence type="ECO:0000256" key="9">
    <source>
        <dbReference type="RuleBase" id="RU000673"/>
    </source>
</evidence>
<name>A0A1I7H642_9FIRM</name>
<accession>A0A1I7H642</accession>
<comment type="function">
    <text evidence="8">Catalyzes the release of premature peptidyl moieties from peptidyl-tRNA molecules trapped in stalled 50S ribosomal subunits, and thus maintains levels of free tRNAs and 50S ribosomes.</text>
</comment>
<evidence type="ECO:0000256" key="5">
    <source>
        <dbReference type="ARBA" id="ARBA00038063"/>
    </source>
</evidence>
<dbReference type="GO" id="GO:0072344">
    <property type="term" value="P:rescue of stalled ribosome"/>
    <property type="evidence" value="ECO:0007669"/>
    <property type="project" value="UniProtKB-UniRule"/>
</dbReference>
<feature type="binding site" evidence="8">
    <location>
        <position position="66"/>
    </location>
    <ligand>
        <name>tRNA</name>
        <dbReference type="ChEBI" id="CHEBI:17843"/>
    </ligand>
</feature>
<evidence type="ECO:0000256" key="4">
    <source>
        <dbReference type="ARBA" id="ARBA00022884"/>
    </source>
</evidence>